<evidence type="ECO:0000256" key="5">
    <source>
        <dbReference type="ARBA" id="ARBA00023180"/>
    </source>
</evidence>
<dbReference type="InterPro" id="IPR001759">
    <property type="entry name" value="PTX_dom"/>
</dbReference>
<dbReference type="InterPro" id="IPR013320">
    <property type="entry name" value="ConA-like_dom_sf"/>
</dbReference>
<dbReference type="OMA" id="ADFWING"/>
<feature type="domain" description="Pentraxin (PTX)" evidence="7">
    <location>
        <begin position="63"/>
        <end position="265"/>
    </location>
</feature>
<evidence type="ECO:0000256" key="1">
    <source>
        <dbReference type="ARBA" id="ARBA00001913"/>
    </source>
</evidence>
<comment type="cofactor">
    <cofactor evidence="1">
        <name>Ca(2+)</name>
        <dbReference type="ChEBI" id="CHEBI:29108"/>
    </cofactor>
</comment>
<dbReference type="PANTHER" id="PTHR19277">
    <property type="entry name" value="PENTRAXIN"/>
    <property type="match status" value="1"/>
</dbReference>
<dbReference type="Pfam" id="PF00354">
    <property type="entry name" value="Pentaxin"/>
    <property type="match status" value="1"/>
</dbReference>
<dbReference type="SMART" id="SM00159">
    <property type="entry name" value="PTX"/>
    <property type="match status" value="1"/>
</dbReference>
<evidence type="ECO:0000256" key="6">
    <source>
        <dbReference type="PROSITE-ProRule" id="PRU01172"/>
    </source>
</evidence>
<evidence type="ECO:0000313" key="9">
    <source>
        <dbReference type="Proteomes" id="UP000887567"/>
    </source>
</evidence>
<reference evidence="8" key="1">
    <citation type="submission" date="2022-11" db="UniProtKB">
        <authorList>
            <consortium name="EnsemblMetazoa"/>
        </authorList>
    </citation>
    <scope>IDENTIFICATION</scope>
</reference>
<keyword evidence="3" id="KW-0106">Calcium</keyword>
<keyword evidence="9" id="KW-1185">Reference proteome</keyword>
<keyword evidence="2" id="KW-0479">Metal-binding</keyword>
<evidence type="ECO:0000256" key="4">
    <source>
        <dbReference type="ARBA" id="ARBA00023157"/>
    </source>
</evidence>
<evidence type="ECO:0000259" key="7">
    <source>
        <dbReference type="PROSITE" id="PS51828"/>
    </source>
</evidence>
<dbReference type="AlphaFoldDB" id="A0A913YX38"/>
<keyword evidence="5" id="KW-0325">Glycoprotein</keyword>
<name>A0A913YX38_EXADI</name>
<dbReference type="PROSITE" id="PS51828">
    <property type="entry name" value="PTX_2"/>
    <property type="match status" value="1"/>
</dbReference>
<dbReference type="GeneID" id="110251228"/>
<evidence type="ECO:0000313" key="8">
    <source>
        <dbReference type="EnsemblMetazoa" id="XP_028518641.1"/>
    </source>
</evidence>
<dbReference type="Proteomes" id="UP000887567">
    <property type="component" value="Unplaced"/>
</dbReference>
<keyword evidence="4" id="KW-1015">Disulfide bond</keyword>
<dbReference type="GO" id="GO:0046872">
    <property type="term" value="F:metal ion binding"/>
    <property type="evidence" value="ECO:0007669"/>
    <property type="project" value="UniProtKB-KW"/>
</dbReference>
<comment type="caution">
    <text evidence="6">Lacks conserved residue(s) required for the propagation of feature annotation.</text>
</comment>
<evidence type="ECO:0000256" key="2">
    <source>
        <dbReference type="ARBA" id="ARBA00022723"/>
    </source>
</evidence>
<dbReference type="OrthoDB" id="547680at2759"/>
<dbReference type="PANTHER" id="PTHR19277:SF125">
    <property type="entry name" value="B6"/>
    <property type="match status" value="1"/>
</dbReference>
<organism evidence="8 9">
    <name type="scientific">Exaiptasia diaphana</name>
    <name type="common">Tropical sea anemone</name>
    <name type="synonym">Aiptasia pulchella</name>
    <dbReference type="NCBI Taxonomy" id="2652724"/>
    <lineage>
        <taxon>Eukaryota</taxon>
        <taxon>Metazoa</taxon>
        <taxon>Cnidaria</taxon>
        <taxon>Anthozoa</taxon>
        <taxon>Hexacorallia</taxon>
        <taxon>Actiniaria</taxon>
        <taxon>Aiptasiidae</taxon>
        <taxon>Exaiptasia</taxon>
    </lineage>
</organism>
<accession>A0A913YX38</accession>
<evidence type="ECO:0000256" key="3">
    <source>
        <dbReference type="ARBA" id="ARBA00022837"/>
    </source>
</evidence>
<sequence length="266" mass="29538">MCELHDRNHISHPESVLPSEGYIYVNFPTRPPKRCSRKLCSTGLICVPEAESYNCISCEEAKAEQVLNFPRKSTEDHAILDEPFTSSLSAFTLSLWVQVGDTSTEHSMVSFASASPLHDNAINVYIRTTDVVIDINNNQKINSGISLIDNKWHHISFAWENTNGNAKLYIDGVLRSSWITQQGKVISKGVFVLGQEQDGYRSSFDSSQAMKGNITSVNLWSRDFTSGEVSALTTTCPTIEGDIVQWSTLRKMATGLVKLVCSSFCM</sequence>
<proteinExistence type="predicted"/>
<protein>
    <recommendedName>
        <fullName evidence="7">Pentraxin (PTX) domain-containing protein</fullName>
    </recommendedName>
</protein>
<dbReference type="RefSeq" id="XP_028518641.1">
    <property type="nucleotide sequence ID" value="XM_028662840.1"/>
</dbReference>
<dbReference type="PRINTS" id="PR00895">
    <property type="entry name" value="PENTAXIN"/>
</dbReference>
<dbReference type="InterPro" id="IPR051360">
    <property type="entry name" value="Neuronal_Pentraxin_Related"/>
</dbReference>
<dbReference type="KEGG" id="epa:110251228"/>
<dbReference type="Gene3D" id="2.60.120.200">
    <property type="match status" value="1"/>
</dbReference>
<dbReference type="EnsemblMetazoa" id="XM_028662840.1">
    <property type="protein sequence ID" value="XP_028518641.1"/>
    <property type="gene ID" value="LOC110251228"/>
</dbReference>
<dbReference type="SUPFAM" id="SSF49899">
    <property type="entry name" value="Concanavalin A-like lectins/glucanases"/>
    <property type="match status" value="1"/>
</dbReference>